<proteinExistence type="predicted"/>
<name>A0A919BSN2_9GAMM</name>
<dbReference type="RefSeq" id="WP_189774863.1">
    <property type="nucleotide sequence ID" value="NZ_BNCK01000016.1"/>
</dbReference>
<sequence length="111" mass="12507">MFSNYLVSVKIGTGNCINLTLSFNALAAIKLEPSSADLNNAKYPRNNNNGSNELPRVSKCLLLKNPSNGKEKRLVNEPREIIAIPIKKVTPYINPNISLLFMFKPRRFFQL</sequence>
<dbReference type="EMBL" id="BNCK01000016">
    <property type="protein sequence ID" value="GHG07874.1"/>
    <property type="molecule type" value="Genomic_DNA"/>
</dbReference>
<comment type="caution">
    <text evidence="1">The sequence shown here is derived from an EMBL/GenBank/DDBJ whole genome shotgun (WGS) entry which is preliminary data.</text>
</comment>
<dbReference type="Proteomes" id="UP000623842">
    <property type="component" value="Unassembled WGS sequence"/>
</dbReference>
<evidence type="ECO:0000313" key="2">
    <source>
        <dbReference type="Proteomes" id="UP000623842"/>
    </source>
</evidence>
<accession>A0A919BSN2</accession>
<gene>
    <name evidence="1" type="ORF">GCM10017161_42050</name>
</gene>
<keyword evidence="2" id="KW-1185">Reference proteome</keyword>
<dbReference type="AlphaFoldDB" id="A0A919BSN2"/>
<organism evidence="1 2">
    <name type="scientific">Thalassotalea marina</name>
    <dbReference type="NCBI Taxonomy" id="1673741"/>
    <lineage>
        <taxon>Bacteria</taxon>
        <taxon>Pseudomonadati</taxon>
        <taxon>Pseudomonadota</taxon>
        <taxon>Gammaproteobacteria</taxon>
        <taxon>Alteromonadales</taxon>
        <taxon>Colwelliaceae</taxon>
        <taxon>Thalassotalea</taxon>
    </lineage>
</organism>
<protein>
    <submittedName>
        <fullName evidence="1">Uncharacterized protein</fullName>
    </submittedName>
</protein>
<evidence type="ECO:0000313" key="1">
    <source>
        <dbReference type="EMBL" id="GHG07874.1"/>
    </source>
</evidence>
<reference evidence="1" key="1">
    <citation type="journal article" date="2014" name="Int. J. Syst. Evol. Microbiol.">
        <title>Complete genome sequence of Corynebacterium casei LMG S-19264T (=DSM 44701T), isolated from a smear-ripened cheese.</title>
        <authorList>
            <consortium name="US DOE Joint Genome Institute (JGI-PGF)"/>
            <person name="Walter F."/>
            <person name="Albersmeier A."/>
            <person name="Kalinowski J."/>
            <person name="Ruckert C."/>
        </authorList>
    </citation>
    <scope>NUCLEOTIDE SEQUENCE</scope>
    <source>
        <strain evidence="1">KCTC 42731</strain>
    </source>
</reference>
<reference evidence="1" key="2">
    <citation type="submission" date="2020-09" db="EMBL/GenBank/DDBJ databases">
        <authorList>
            <person name="Sun Q."/>
            <person name="Kim S."/>
        </authorList>
    </citation>
    <scope>NUCLEOTIDE SEQUENCE</scope>
    <source>
        <strain evidence="1">KCTC 42731</strain>
    </source>
</reference>